<dbReference type="OrthoDB" id="76516at2759"/>
<name>A0A8S3YJU2_9EUPU</name>
<dbReference type="InterPro" id="IPR036871">
    <property type="entry name" value="PX_dom_sf"/>
</dbReference>
<feature type="domain" description="PX" evidence="1">
    <location>
        <begin position="12"/>
        <end position="60"/>
    </location>
</feature>
<sequence>MSHSSEDSLEVKQTTKAAISDFQTWEKTKKFVVYKVIVNCDGRSWFIFRRYNEFHALYEK</sequence>
<dbReference type="EMBL" id="CAJHNH020000284">
    <property type="protein sequence ID" value="CAG5116668.1"/>
    <property type="molecule type" value="Genomic_DNA"/>
</dbReference>
<reference evidence="2" key="1">
    <citation type="submission" date="2021-04" db="EMBL/GenBank/DDBJ databases">
        <authorList>
            <consortium name="Molecular Ecology Group"/>
        </authorList>
    </citation>
    <scope>NUCLEOTIDE SEQUENCE</scope>
</reference>
<keyword evidence="3" id="KW-1185">Reference proteome</keyword>
<evidence type="ECO:0000259" key="1">
    <source>
        <dbReference type="PROSITE" id="PS50195"/>
    </source>
</evidence>
<accession>A0A8S3YJU2</accession>
<dbReference type="PROSITE" id="PS50195">
    <property type="entry name" value="PX"/>
    <property type="match status" value="1"/>
</dbReference>
<feature type="non-terminal residue" evidence="2">
    <location>
        <position position="60"/>
    </location>
</feature>
<evidence type="ECO:0000313" key="3">
    <source>
        <dbReference type="Proteomes" id="UP000678393"/>
    </source>
</evidence>
<proteinExistence type="predicted"/>
<comment type="caution">
    <text evidence="2">The sequence shown here is derived from an EMBL/GenBank/DDBJ whole genome shotgun (WGS) entry which is preliminary data.</text>
</comment>
<gene>
    <name evidence="2" type="ORF">CUNI_LOCUS2226</name>
</gene>
<dbReference type="GO" id="GO:0035091">
    <property type="term" value="F:phosphatidylinositol binding"/>
    <property type="evidence" value="ECO:0007669"/>
    <property type="project" value="InterPro"/>
</dbReference>
<evidence type="ECO:0000313" key="2">
    <source>
        <dbReference type="EMBL" id="CAG5116668.1"/>
    </source>
</evidence>
<dbReference type="Proteomes" id="UP000678393">
    <property type="component" value="Unassembled WGS sequence"/>
</dbReference>
<organism evidence="2 3">
    <name type="scientific">Candidula unifasciata</name>
    <dbReference type="NCBI Taxonomy" id="100452"/>
    <lineage>
        <taxon>Eukaryota</taxon>
        <taxon>Metazoa</taxon>
        <taxon>Spiralia</taxon>
        <taxon>Lophotrochozoa</taxon>
        <taxon>Mollusca</taxon>
        <taxon>Gastropoda</taxon>
        <taxon>Heterobranchia</taxon>
        <taxon>Euthyneura</taxon>
        <taxon>Panpulmonata</taxon>
        <taxon>Eupulmonata</taxon>
        <taxon>Stylommatophora</taxon>
        <taxon>Helicina</taxon>
        <taxon>Helicoidea</taxon>
        <taxon>Geomitridae</taxon>
        <taxon>Candidula</taxon>
    </lineage>
</organism>
<protein>
    <recommendedName>
        <fullName evidence="1">PX domain-containing protein</fullName>
    </recommendedName>
</protein>
<dbReference type="InterPro" id="IPR001683">
    <property type="entry name" value="PX_dom"/>
</dbReference>
<dbReference type="AlphaFoldDB" id="A0A8S3YJU2"/>
<dbReference type="SUPFAM" id="SSF64268">
    <property type="entry name" value="PX domain"/>
    <property type="match status" value="1"/>
</dbReference>
<dbReference type="Gene3D" id="3.30.1520.10">
    <property type="entry name" value="Phox-like domain"/>
    <property type="match status" value="1"/>
</dbReference>